<evidence type="ECO:0008006" key="3">
    <source>
        <dbReference type="Google" id="ProtNLM"/>
    </source>
</evidence>
<reference evidence="1 2" key="1">
    <citation type="journal article" date="2020" name="BMC Genomics">
        <title>Intraspecific diversification of the crop wild relative Brassica cretica Lam. using demographic model selection.</title>
        <authorList>
            <person name="Kioukis A."/>
            <person name="Michalopoulou V.A."/>
            <person name="Briers L."/>
            <person name="Pirintsos S."/>
            <person name="Studholme D.J."/>
            <person name="Pavlidis P."/>
            <person name="Sarris P.F."/>
        </authorList>
    </citation>
    <scope>NUCLEOTIDE SEQUENCE [LARGE SCALE GENOMIC DNA]</scope>
    <source>
        <strain evidence="2">cv. PFS-1207/04</strain>
    </source>
</reference>
<evidence type="ECO:0000313" key="2">
    <source>
        <dbReference type="Proteomes" id="UP000266723"/>
    </source>
</evidence>
<protein>
    <recommendedName>
        <fullName evidence="3">BURP domain-containing protein</fullName>
    </recommendedName>
</protein>
<proteinExistence type="predicted"/>
<accession>A0ABQ7ARJ3</accession>
<keyword evidence="2" id="KW-1185">Reference proteome</keyword>
<dbReference type="Proteomes" id="UP000266723">
    <property type="component" value="Unassembled WGS sequence"/>
</dbReference>
<name>A0ABQ7ARJ3_BRACR</name>
<comment type="caution">
    <text evidence="1">The sequence shown here is derived from an EMBL/GenBank/DDBJ whole genome shotgun (WGS) entry which is preliminary data.</text>
</comment>
<dbReference type="EMBL" id="QGKV02001556">
    <property type="protein sequence ID" value="KAF3516737.1"/>
    <property type="molecule type" value="Genomic_DNA"/>
</dbReference>
<organism evidence="1 2">
    <name type="scientific">Brassica cretica</name>
    <name type="common">Mustard</name>
    <dbReference type="NCBI Taxonomy" id="69181"/>
    <lineage>
        <taxon>Eukaryota</taxon>
        <taxon>Viridiplantae</taxon>
        <taxon>Streptophyta</taxon>
        <taxon>Embryophyta</taxon>
        <taxon>Tracheophyta</taxon>
        <taxon>Spermatophyta</taxon>
        <taxon>Magnoliopsida</taxon>
        <taxon>eudicotyledons</taxon>
        <taxon>Gunneridae</taxon>
        <taxon>Pentapetalae</taxon>
        <taxon>rosids</taxon>
        <taxon>malvids</taxon>
        <taxon>Brassicales</taxon>
        <taxon>Brassicaceae</taxon>
        <taxon>Brassiceae</taxon>
        <taxon>Brassica</taxon>
    </lineage>
</organism>
<evidence type="ECO:0000313" key="1">
    <source>
        <dbReference type="EMBL" id="KAF3516737.1"/>
    </source>
</evidence>
<gene>
    <name evidence="1" type="ORF">DY000_02059169</name>
</gene>
<sequence length="207" mass="23429">MSIIKIHTTSGNQNLNNVLFKCQSLRKSEIGTGNQGEYKANKEQEVLTATAELKIFDPGISKEKGHPNRNEILQEEALTMLSIDAVHKLDQSNAEPMPFKFSISKGSFSDLKTSMTLDYPDMTHLSLPESFNPGIIQEERHSNRDQKFQERQLSNTSCPKKKIILQLVEAIKVSLELSLYLFLDTDEQNVNQNSQVLRSKRYTQGGI</sequence>